<feature type="compositionally biased region" description="Acidic residues" evidence="1">
    <location>
        <begin position="233"/>
        <end position="244"/>
    </location>
</feature>
<name>A0A8B6DX52_MYTGA</name>
<evidence type="ECO:0000256" key="1">
    <source>
        <dbReference type="SAM" id="MobiDB-lite"/>
    </source>
</evidence>
<sequence length="280" mass="33450">MSNRRNGVTYYEWKSDIFNCGHAAICLSDGTYISYWHKSPYSKLLLAVGMTPLKNNIFILFFDYIISWFLPFTDNKTFTKSYTLDAKIMGREADRRITFHSDFLKEDEIKEWWYENRMLSYGLFGRNCATVVFRALQKGGATKYQCDPEYSIWTLKRMYDYCEKLQWKTYRLQTGSMHKYSTDFEYILKGLKHDAKVAQKTKEEDDKRKENIKKRKKKTSSDEKSEETKSSDEENSEDEKEDTNELQMVPVKDNNQTEQEHTSVESRKQKTHKKKKDRWK</sequence>
<dbReference type="AlphaFoldDB" id="A0A8B6DX52"/>
<accession>A0A8B6DX52</accession>
<protein>
    <recommendedName>
        <fullName evidence="4">DUF4105 domain-containing protein</fullName>
    </recommendedName>
</protein>
<proteinExistence type="predicted"/>
<keyword evidence="3" id="KW-1185">Reference proteome</keyword>
<feature type="region of interest" description="Disordered" evidence="1">
    <location>
        <begin position="197"/>
        <end position="280"/>
    </location>
</feature>
<reference evidence="2" key="1">
    <citation type="submission" date="2018-11" db="EMBL/GenBank/DDBJ databases">
        <authorList>
            <person name="Alioto T."/>
            <person name="Alioto T."/>
        </authorList>
    </citation>
    <scope>NUCLEOTIDE SEQUENCE</scope>
</reference>
<feature type="compositionally biased region" description="Basic residues" evidence="1">
    <location>
        <begin position="269"/>
        <end position="280"/>
    </location>
</feature>
<evidence type="ECO:0000313" key="3">
    <source>
        <dbReference type="Proteomes" id="UP000596742"/>
    </source>
</evidence>
<feature type="compositionally biased region" description="Basic and acidic residues" evidence="1">
    <location>
        <begin position="258"/>
        <end position="268"/>
    </location>
</feature>
<dbReference type="Proteomes" id="UP000596742">
    <property type="component" value="Unassembled WGS sequence"/>
</dbReference>
<comment type="caution">
    <text evidence="2">The sequence shown here is derived from an EMBL/GenBank/DDBJ whole genome shotgun (WGS) entry which is preliminary data.</text>
</comment>
<gene>
    <name evidence="2" type="ORF">MGAL_10B090710</name>
</gene>
<dbReference type="OrthoDB" id="6169911at2759"/>
<feature type="compositionally biased region" description="Basic and acidic residues" evidence="1">
    <location>
        <begin position="197"/>
        <end position="209"/>
    </location>
</feature>
<organism evidence="2 3">
    <name type="scientific">Mytilus galloprovincialis</name>
    <name type="common">Mediterranean mussel</name>
    <dbReference type="NCBI Taxonomy" id="29158"/>
    <lineage>
        <taxon>Eukaryota</taxon>
        <taxon>Metazoa</taxon>
        <taxon>Spiralia</taxon>
        <taxon>Lophotrochozoa</taxon>
        <taxon>Mollusca</taxon>
        <taxon>Bivalvia</taxon>
        <taxon>Autobranchia</taxon>
        <taxon>Pteriomorphia</taxon>
        <taxon>Mytilida</taxon>
        <taxon>Mytiloidea</taxon>
        <taxon>Mytilidae</taxon>
        <taxon>Mytilinae</taxon>
        <taxon>Mytilus</taxon>
    </lineage>
</organism>
<feature type="compositionally biased region" description="Basic and acidic residues" evidence="1">
    <location>
        <begin position="219"/>
        <end position="232"/>
    </location>
</feature>
<evidence type="ECO:0008006" key="4">
    <source>
        <dbReference type="Google" id="ProtNLM"/>
    </source>
</evidence>
<dbReference type="EMBL" id="UYJE01004258">
    <property type="protein sequence ID" value="VDI26543.1"/>
    <property type="molecule type" value="Genomic_DNA"/>
</dbReference>
<evidence type="ECO:0000313" key="2">
    <source>
        <dbReference type="EMBL" id="VDI26543.1"/>
    </source>
</evidence>